<evidence type="ECO:0000259" key="11">
    <source>
        <dbReference type="PROSITE" id="PS51828"/>
    </source>
</evidence>
<feature type="chain" id="PRO_5013641350" description="Pentraxin (PTX) domain-containing protein" evidence="10">
    <location>
        <begin position="19"/>
        <end position="227"/>
    </location>
</feature>
<protein>
    <recommendedName>
        <fullName evidence="11">Pentraxin (PTX) domain-containing protein</fullName>
    </recommendedName>
</protein>
<dbReference type="GO" id="GO:0005576">
    <property type="term" value="C:extracellular region"/>
    <property type="evidence" value="ECO:0007669"/>
    <property type="project" value="UniProtKB-SubCell"/>
</dbReference>
<dbReference type="AlphaFoldDB" id="A0A2G9S928"/>
<evidence type="ECO:0000256" key="7">
    <source>
        <dbReference type="ARBA" id="ARBA00023157"/>
    </source>
</evidence>
<dbReference type="EMBL" id="KV925331">
    <property type="protein sequence ID" value="PIO36646.1"/>
    <property type="molecule type" value="Genomic_DNA"/>
</dbReference>
<evidence type="ECO:0000256" key="4">
    <source>
        <dbReference type="ARBA" id="ARBA00022723"/>
    </source>
</evidence>
<name>A0A2G9S928_AQUCT</name>
<keyword evidence="13" id="KW-1185">Reference proteome</keyword>
<dbReference type="OrthoDB" id="9878027at2759"/>
<dbReference type="InterPro" id="IPR001759">
    <property type="entry name" value="PTX_dom"/>
</dbReference>
<evidence type="ECO:0000256" key="9">
    <source>
        <dbReference type="PROSITE-ProRule" id="PRU01172"/>
    </source>
</evidence>
<dbReference type="PROSITE" id="PS51828">
    <property type="entry name" value="PTX_2"/>
    <property type="match status" value="1"/>
</dbReference>
<evidence type="ECO:0000256" key="3">
    <source>
        <dbReference type="ARBA" id="ARBA00022525"/>
    </source>
</evidence>
<evidence type="ECO:0000256" key="2">
    <source>
        <dbReference type="ARBA" id="ARBA00004613"/>
    </source>
</evidence>
<evidence type="ECO:0000313" key="13">
    <source>
        <dbReference type="Proteomes" id="UP000228934"/>
    </source>
</evidence>
<keyword evidence="5 10" id="KW-0732">Signal</keyword>
<gene>
    <name evidence="12" type="ORF">AB205_0102020</name>
</gene>
<keyword evidence="7" id="KW-1015">Disulfide bond</keyword>
<dbReference type="GO" id="GO:0046872">
    <property type="term" value="F:metal ion binding"/>
    <property type="evidence" value="ECO:0007669"/>
    <property type="project" value="UniProtKB-KW"/>
</dbReference>
<evidence type="ECO:0000256" key="1">
    <source>
        <dbReference type="ARBA" id="ARBA00001913"/>
    </source>
</evidence>
<comment type="similarity">
    <text evidence="8">Belongs to the pentraxin family.</text>
</comment>
<dbReference type="PANTHER" id="PTHR45869">
    <property type="entry name" value="C-REACTIVE PROTEIN-RELATED"/>
    <property type="match status" value="1"/>
</dbReference>
<sequence>MKTISSLVFLATVPGILGQIDMKGKAFSFYRKDSGPIEISPETFETFTAFTLCLKTCTNLTENMLMFKLFDMVNMNKFAMLLDANPSTFTGADLLIFYEDLQMSFHFPNADANKWRSICVAFDSNSGRLLFWLNGKLYQSEDVQKGLTDFVPMSIVIGRSFVGEDHSAVAQITDVNMWSTVLMSHDIERFITNKVTGDVINWRLLNYKTRGVVTIEPSHCSEHSWNL</sequence>
<dbReference type="Pfam" id="PF00354">
    <property type="entry name" value="Pentaxin"/>
    <property type="match status" value="1"/>
</dbReference>
<evidence type="ECO:0000256" key="10">
    <source>
        <dbReference type="SAM" id="SignalP"/>
    </source>
</evidence>
<dbReference type="SUPFAM" id="SSF49899">
    <property type="entry name" value="Concanavalin A-like lectins/glucanases"/>
    <property type="match status" value="1"/>
</dbReference>
<accession>A0A2G9S928</accession>
<dbReference type="PANTHER" id="PTHR45869:SF7">
    <property type="entry name" value="C-REACTIVE PROTEIN"/>
    <property type="match status" value="1"/>
</dbReference>
<keyword evidence="6" id="KW-0106">Calcium</keyword>
<keyword evidence="4" id="KW-0479">Metal-binding</keyword>
<dbReference type="Proteomes" id="UP000228934">
    <property type="component" value="Unassembled WGS sequence"/>
</dbReference>
<dbReference type="InterPro" id="IPR051005">
    <property type="entry name" value="Pentraxin_domain"/>
</dbReference>
<dbReference type="SMART" id="SM00159">
    <property type="entry name" value="PTX"/>
    <property type="match status" value="1"/>
</dbReference>
<reference evidence="13" key="1">
    <citation type="journal article" date="2017" name="Nat. Commun.">
        <title>The North American bullfrog draft genome provides insight into hormonal regulation of long noncoding RNA.</title>
        <authorList>
            <person name="Hammond S.A."/>
            <person name="Warren R.L."/>
            <person name="Vandervalk B.P."/>
            <person name="Kucuk E."/>
            <person name="Khan H."/>
            <person name="Gibb E.A."/>
            <person name="Pandoh P."/>
            <person name="Kirk H."/>
            <person name="Zhao Y."/>
            <person name="Jones M."/>
            <person name="Mungall A.J."/>
            <person name="Coope R."/>
            <person name="Pleasance S."/>
            <person name="Moore R.A."/>
            <person name="Holt R.A."/>
            <person name="Round J.M."/>
            <person name="Ohora S."/>
            <person name="Walle B.V."/>
            <person name="Veldhoen N."/>
            <person name="Helbing C.C."/>
            <person name="Birol I."/>
        </authorList>
    </citation>
    <scope>NUCLEOTIDE SEQUENCE [LARGE SCALE GENOMIC DNA]</scope>
</reference>
<comment type="cofactor">
    <cofactor evidence="1">
        <name>Ca(2+)</name>
        <dbReference type="ChEBI" id="CHEBI:29108"/>
    </cofactor>
</comment>
<dbReference type="InterPro" id="IPR013320">
    <property type="entry name" value="ConA-like_dom_sf"/>
</dbReference>
<organism evidence="12 13">
    <name type="scientific">Aquarana catesbeiana</name>
    <name type="common">American bullfrog</name>
    <name type="synonym">Rana catesbeiana</name>
    <dbReference type="NCBI Taxonomy" id="8400"/>
    <lineage>
        <taxon>Eukaryota</taxon>
        <taxon>Metazoa</taxon>
        <taxon>Chordata</taxon>
        <taxon>Craniata</taxon>
        <taxon>Vertebrata</taxon>
        <taxon>Euteleostomi</taxon>
        <taxon>Amphibia</taxon>
        <taxon>Batrachia</taxon>
        <taxon>Anura</taxon>
        <taxon>Neobatrachia</taxon>
        <taxon>Ranoidea</taxon>
        <taxon>Ranidae</taxon>
        <taxon>Aquarana</taxon>
    </lineage>
</organism>
<evidence type="ECO:0000256" key="6">
    <source>
        <dbReference type="ARBA" id="ARBA00022837"/>
    </source>
</evidence>
<proteinExistence type="inferred from homology"/>
<feature type="domain" description="Pentraxin (PTX)" evidence="11">
    <location>
        <begin position="23"/>
        <end position="221"/>
    </location>
</feature>
<comment type="subcellular location">
    <subcellularLocation>
        <location evidence="2">Secreted</location>
    </subcellularLocation>
</comment>
<evidence type="ECO:0000256" key="8">
    <source>
        <dbReference type="ARBA" id="ARBA00038102"/>
    </source>
</evidence>
<keyword evidence="3" id="KW-0964">Secreted</keyword>
<comment type="caution">
    <text evidence="9">Lacks conserved residue(s) required for the propagation of feature annotation.</text>
</comment>
<feature type="signal peptide" evidence="10">
    <location>
        <begin position="1"/>
        <end position="18"/>
    </location>
</feature>
<evidence type="ECO:0000256" key="5">
    <source>
        <dbReference type="ARBA" id="ARBA00022729"/>
    </source>
</evidence>
<evidence type="ECO:0000313" key="12">
    <source>
        <dbReference type="EMBL" id="PIO36646.1"/>
    </source>
</evidence>
<dbReference type="Gene3D" id="2.60.120.200">
    <property type="match status" value="1"/>
</dbReference>